<dbReference type="Pfam" id="PF16967">
    <property type="entry name" value="TcfC"/>
    <property type="match status" value="1"/>
</dbReference>
<name>A0A7X5XQP0_9SPHN</name>
<evidence type="ECO:0000259" key="3">
    <source>
        <dbReference type="Pfam" id="PF16967"/>
    </source>
</evidence>
<evidence type="ECO:0000256" key="1">
    <source>
        <dbReference type="ARBA" id="ARBA00022729"/>
    </source>
</evidence>
<keyword evidence="5" id="KW-1185">Reference proteome</keyword>
<dbReference type="RefSeq" id="WP_167921012.1">
    <property type="nucleotide sequence ID" value="NZ_JAATIT010000002.1"/>
</dbReference>
<protein>
    <submittedName>
        <fullName evidence="4">Uncharacterized protein</fullName>
    </submittedName>
</protein>
<evidence type="ECO:0000313" key="4">
    <source>
        <dbReference type="EMBL" id="NJB89528.1"/>
    </source>
</evidence>
<evidence type="ECO:0000313" key="5">
    <source>
        <dbReference type="Proteomes" id="UP000535078"/>
    </source>
</evidence>
<dbReference type="Pfam" id="PF15976">
    <property type="entry name" value="CooC_C"/>
    <property type="match status" value="1"/>
</dbReference>
<reference evidence="4 5" key="1">
    <citation type="submission" date="2020-03" db="EMBL/GenBank/DDBJ databases">
        <title>Genomic Encyclopedia of Type Strains, Phase IV (KMG-IV): sequencing the most valuable type-strain genomes for metagenomic binning, comparative biology and taxonomic classification.</title>
        <authorList>
            <person name="Goeker M."/>
        </authorList>
    </citation>
    <scope>NUCLEOTIDE SEQUENCE [LARGE SCALE GENOMIC DNA]</scope>
    <source>
        <strain evidence="4 5">DSM 25229</strain>
    </source>
</reference>
<organism evidence="4 5">
    <name type="scientific">Sphingopyxis italica</name>
    <dbReference type="NCBI Taxonomy" id="1129133"/>
    <lineage>
        <taxon>Bacteria</taxon>
        <taxon>Pseudomonadati</taxon>
        <taxon>Pseudomonadota</taxon>
        <taxon>Alphaproteobacteria</taxon>
        <taxon>Sphingomonadales</taxon>
        <taxon>Sphingomonadaceae</taxon>
        <taxon>Sphingopyxis</taxon>
    </lineage>
</organism>
<dbReference type="InterPro" id="IPR032636">
    <property type="entry name" value="Pilus_assem_E-set-like_dom"/>
</dbReference>
<accession>A0A7X5XQP0</accession>
<dbReference type="InterPro" id="IPR031917">
    <property type="entry name" value="Pilus_assem_C"/>
</dbReference>
<feature type="domain" description="Pilus assembly protein C-terminal" evidence="2">
    <location>
        <begin position="730"/>
        <end position="825"/>
    </location>
</feature>
<dbReference type="EMBL" id="JAATIT010000002">
    <property type="protein sequence ID" value="NJB89528.1"/>
    <property type="molecule type" value="Genomic_DNA"/>
</dbReference>
<gene>
    <name evidence="4" type="ORF">GGR90_001703</name>
</gene>
<keyword evidence="1" id="KW-0732">Signal</keyword>
<comment type="caution">
    <text evidence="4">The sequence shown here is derived from an EMBL/GenBank/DDBJ whole genome shotgun (WGS) entry which is preliminary data.</text>
</comment>
<dbReference type="Proteomes" id="UP000535078">
    <property type="component" value="Unassembled WGS sequence"/>
</dbReference>
<proteinExistence type="predicted"/>
<evidence type="ECO:0000259" key="2">
    <source>
        <dbReference type="Pfam" id="PF15976"/>
    </source>
</evidence>
<dbReference type="AlphaFoldDB" id="A0A7X5XQP0"/>
<sequence length="937" mass="100514">MAAQSVSDAIDPANEVVVPQVPITFETEAPPGFANLVAPLDTLFDVYYLGNRLGSFRAVLDNGRIAFAEPQKLVDALSGRISPAAIRRLVDKPQMINESFRCFPGQSTNCGILPPGQEGVIVDPERFVVELFFNAEDVIIPPTDEIILGPASTGPSLIQTINFSAATAGGNSSRVRFGATLDTAASVGQSALLARTIIDDDQGTRLLEATAQHVWAGRIARAGLFEDYSTRLLTSFRMVGAEFASFYPRKAYEAGIATPIQIVLPREADVELRRNGVLISVRHYGAGAQVLDTSGLPEGSYPLEIVARSGGTIIFEDSRSFTKAQGLPVANKTEFSLKAGFYAPENFVGTTIRRDEPFFPRIKNSPVLGARARRRIGNTSAIDLSVLHIDDRNFAEASFTTIRGNLQGLVTGVLGDDGSYGALATGTMTVKDVRFTLSGRYVKSDIDGFQLSNVDDYRPFARSEKSVFGSVQLSLFGGSLSTSVGYTDFELLEDDYSLDVRYSRTIGVGSYRPLLSVYGRTSNRETRVGATLSFLFGLDRRTNASIRAGGEIVPRAQGQTREGFSPVLDATVSRVDRIGSADMVNQIGVSTNADTDRAYASTDVRASFGQFDATAQYQDTPGSGGSFSSIFANGRTGFALGGGKFKFGLADVGQAIILSDINIDYKASTLNEGAGDSGYRIKVNRQPYDRIKPGQTSAVGVAAYEEYEVELEAENAPPYDIDTSIRRITLYPGNVAYLKYEARNSFAVYGRVVDHSGKPQANAAIRSGSDRTTADSNGYFLLSVSQDDEVVIDILDGSVCKPIALSSIVDLSDRKKLYRAGEIICDGTSGTASPVEGTPVGASNSTGQVDLVATLTAADGTPLSLTTAVVTSQDHPDFGERLLCTNHVGKFGIAGLMAGRNYEATIRGSDEKLRFSIPRNWQGLVRLNTLGVSKARL</sequence>
<feature type="domain" description="Pilus assembly protein E-set like" evidence="3">
    <location>
        <begin position="257"/>
        <end position="323"/>
    </location>
</feature>